<dbReference type="EMBL" id="JAKFFV010000004">
    <property type="protein sequence ID" value="MCF2498385.1"/>
    <property type="molecule type" value="Genomic_DNA"/>
</dbReference>
<organism evidence="1 2">
    <name type="scientific">Dyadobacter chenhuakuii</name>
    <dbReference type="NCBI Taxonomy" id="2909339"/>
    <lineage>
        <taxon>Bacteria</taxon>
        <taxon>Pseudomonadati</taxon>
        <taxon>Bacteroidota</taxon>
        <taxon>Cytophagia</taxon>
        <taxon>Cytophagales</taxon>
        <taxon>Spirosomataceae</taxon>
        <taxon>Dyadobacter</taxon>
    </lineage>
</organism>
<gene>
    <name evidence="1" type="ORF">L0661_08710</name>
</gene>
<protein>
    <submittedName>
        <fullName evidence="1">Uncharacterized protein</fullName>
    </submittedName>
</protein>
<dbReference type="RefSeq" id="WP_235177520.1">
    <property type="nucleotide sequence ID" value="NZ_JAKFFV010000004.1"/>
</dbReference>
<reference evidence="1" key="1">
    <citation type="submission" date="2022-01" db="EMBL/GenBank/DDBJ databases">
        <title>Novel species in genus Dyadobacter.</title>
        <authorList>
            <person name="Ma C."/>
        </authorList>
    </citation>
    <scope>NUCLEOTIDE SEQUENCE</scope>
    <source>
        <strain evidence="1">CY357</strain>
    </source>
</reference>
<dbReference type="Proteomes" id="UP001139411">
    <property type="component" value="Unassembled WGS sequence"/>
</dbReference>
<dbReference type="AlphaFoldDB" id="A0A9X1TST2"/>
<evidence type="ECO:0000313" key="1">
    <source>
        <dbReference type="EMBL" id="MCF2498385.1"/>
    </source>
</evidence>
<name>A0A9X1TST2_9BACT</name>
<accession>A0A9X1TST2</accession>
<sequence>MKIATLIISILILLDGKGYAQSYGSELSALTAYQEQLLDSAYKYELLKPTFFNLRTAYESRGKEIDDLRNALRLFEMQTALQKQSFEAAISEERKNARKGYWKGFKHGFGSGFPTGFLTGLSVH</sequence>
<evidence type="ECO:0000313" key="2">
    <source>
        <dbReference type="Proteomes" id="UP001139411"/>
    </source>
</evidence>
<proteinExistence type="predicted"/>
<comment type="caution">
    <text evidence="1">The sequence shown here is derived from an EMBL/GenBank/DDBJ whole genome shotgun (WGS) entry which is preliminary data.</text>
</comment>